<dbReference type="EMBL" id="CAMXCT020006516">
    <property type="protein sequence ID" value="CAL1168521.1"/>
    <property type="molecule type" value="Genomic_DNA"/>
</dbReference>
<reference evidence="3" key="2">
    <citation type="submission" date="2024-04" db="EMBL/GenBank/DDBJ databases">
        <authorList>
            <person name="Chen Y."/>
            <person name="Shah S."/>
            <person name="Dougan E. K."/>
            <person name="Thang M."/>
            <person name="Chan C."/>
        </authorList>
    </citation>
    <scope>NUCLEOTIDE SEQUENCE [LARGE SCALE GENOMIC DNA]</scope>
</reference>
<keyword evidence="4" id="KW-1185">Reference proteome</keyword>
<evidence type="ECO:0000313" key="3">
    <source>
        <dbReference type="EMBL" id="CAL1168521.1"/>
    </source>
</evidence>
<dbReference type="EMBL" id="CAMXCT010006516">
    <property type="protein sequence ID" value="CAI4015146.1"/>
    <property type="molecule type" value="Genomic_DNA"/>
</dbReference>
<sequence>MCGHEPQSLKLPSLDQRHYSSRCPYSARADKGTRSLPVPRRNSFNVIGSGKWRREMQLGLPEVEKRSASAQPMPRRRAPSDDSNQPGPAGRSGAPCPTQVPHRRQSPRQGRSASFEQGDACPGGYQSHYVKIVKTKSQLDKEFQDIFDNLGSYIMRHVANEAPDASAGSLREQARGQAYRDMALQQMDLEGSVVPEESNKEDPQSAVDKADRAIMCELRELKQEIVDLKDSFMFGHKRDDRDAWYAHVTVK</sequence>
<dbReference type="AlphaFoldDB" id="A0A9P1GIG4"/>
<feature type="compositionally biased region" description="Basic and acidic residues" evidence="1">
    <location>
        <begin position="52"/>
        <end position="67"/>
    </location>
</feature>
<accession>A0A9P1GIG4</accession>
<gene>
    <name evidence="2" type="ORF">C1SCF055_LOCUS39992</name>
</gene>
<feature type="region of interest" description="Disordered" evidence="1">
    <location>
        <begin position="1"/>
        <end position="120"/>
    </location>
</feature>
<dbReference type="EMBL" id="CAMXCT030006516">
    <property type="protein sequence ID" value="CAL4802458.1"/>
    <property type="molecule type" value="Genomic_DNA"/>
</dbReference>
<organism evidence="2">
    <name type="scientific">Cladocopium goreaui</name>
    <dbReference type="NCBI Taxonomy" id="2562237"/>
    <lineage>
        <taxon>Eukaryota</taxon>
        <taxon>Sar</taxon>
        <taxon>Alveolata</taxon>
        <taxon>Dinophyceae</taxon>
        <taxon>Suessiales</taxon>
        <taxon>Symbiodiniaceae</taxon>
        <taxon>Cladocopium</taxon>
    </lineage>
</organism>
<evidence type="ECO:0000313" key="4">
    <source>
        <dbReference type="Proteomes" id="UP001152797"/>
    </source>
</evidence>
<evidence type="ECO:0000256" key="1">
    <source>
        <dbReference type="SAM" id="MobiDB-lite"/>
    </source>
</evidence>
<evidence type="ECO:0000313" key="2">
    <source>
        <dbReference type="EMBL" id="CAI4015146.1"/>
    </source>
</evidence>
<protein>
    <submittedName>
        <fullName evidence="2">Uncharacterized protein</fullName>
    </submittedName>
</protein>
<comment type="caution">
    <text evidence="2">The sequence shown here is derived from an EMBL/GenBank/DDBJ whole genome shotgun (WGS) entry which is preliminary data.</text>
</comment>
<proteinExistence type="predicted"/>
<dbReference type="Proteomes" id="UP001152797">
    <property type="component" value="Unassembled WGS sequence"/>
</dbReference>
<name>A0A9P1GIG4_9DINO</name>
<reference evidence="2" key="1">
    <citation type="submission" date="2022-10" db="EMBL/GenBank/DDBJ databases">
        <authorList>
            <person name="Chen Y."/>
            <person name="Dougan E. K."/>
            <person name="Chan C."/>
            <person name="Rhodes N."/>
            <person name="Thang M."/>
        </authorList>
    </citation>
    <scope>NUCLEOTIDE SEQUENCE</scope>
</reference>